<feature type="region of interest" description="Disordered" evidence="2">
    <location>
        <begin position="1"/>
        <end position="33"/>
    </location>
</feature>
<keyword evidence="4" id="KW-1185">Reference proteome</keyword>
<evidence type="ECO:0000256" key="2">
    <source>
        <dbReference type="SAM" id="MobiDB-lite"/>
    </source>
</evidence>
<dbReference type="GO" id="GO:0045944">
    <property type="term" value="P:positive regulation of transcription by RNA polymerase II"/>
    <property type="evidence" value="ECO:0007669"/>
    <property type="project" value="TreeGrafter"/>
</dbReference>
<dbReference type="GO" id="GO:0003700">
    <property type="term" value="F:DNA-binding transcription factor activity"/>
    <property type="evidence" value="ECO:0007669"/>
    <property type="project" value="TreeGrafter"/>
</dbReference>
<feature type="region of interest" description="Disordered" evidence="2">
    <location>
        <begin position="89"/>
        <end position="114"/>
    </location>
</feature>
<dbReference type="PANTHER" id="PTHR37534">
    <property type="entry name" value="TRANSCRIPTIONAL ACTIVATOR PROTEIN UGA3"/>
    <property type="match status" value="1"/>
</dbReference>
<evidence type="ECO:0000256" key="1">
    <source>
        <dbReference type="ARBA" id="ARBA00023242"/>
    </source>
</evidence>
<reference evidence="3 4" key="1">
    <citation type="journal article" date="2016" name="Genome Biol. Evol.">
        <title>Divergent and convergent evolution of fungal pathogenicity.</title>
        <authorList>
            <person name="Shang Y."/>
            <person name="Xiao G."/>
            <person name="Zheng P."/>
            <person name="Cen K."/>
            <person name="Zhan S."/>
            <person name="Wang C."/>
        </authorList>
    </citation>
    <scope>NUCLEOTIDE SEQUENCE [LARGE SCALE GENOMIC DNA]</scope>
    <source>
        <strain evidence="3 4">RCEF 2490</strain>
    </source>
</reference>
<comment type="caution">
    <text evidence="3">The sequence shown here is derived from an EMBL/GenBank/DDBJ whole genome shotgun (WGS) entry which is preliminary data.</text>
</comment>
<dbReference type="Proteomes" id="UP000078544">
    <property type="component" value="Unassembled WGS sequence"/>
</dbReference>
<dbReference type="OrthoDB" id="4525710at2759"/>
<dbReference type="EMBL" id="AZGY01000001">
    <property type="protein sequence ID" value="OAA32700.1"/>
    <property type="molecule type" value="Genomic_DNA"/>
</dbReference>
<dbReference type="STRING" id="1081109.A0A166ULV2"/>
<gene>
    <name evidence="3" type="ORF">AAL_00165</name>
</gene>
<dbReference type="AlphaFoldDB" id="A0A166ULV2"/>
<proteinExistence type="predicted"/>
<dbReference type="PANTHER" id="PTHR37534:SF2">
    <property type="entry name" value="N-ACETYLTRANSFERASE DOMAIN-CONTAINING PROTEIN"/>
    <property type="match status" value="1"/>
</dbReference>
<dbReference type="GO" id="GO:0005634">
    <property type="term" value="C:nucleus"/>
    <property type="evidence" value="ECO:0007669"/>
    <property type="project" value="TreeGrafter"/>
</dbReference>
<accession>A0A166ULV2</accession>
<evidence type="ECO:0000313" key="4">
    <source>
        <dbReference type="Proteomes" id="UP000078544"/>
    </source>
</evidence>
<evidence type="ECO:0000313" key="3">
    <source>
        <dbReference type="EMBL" id="OAA32700.1"/>
    </source>
</evidence>
<dbReference type="GO" id="GO:0000976">
    <property type="term" value="F:transcription cis-regulatory region binding"/>
    <property type="evidence" value="ECO:0007669"/>
    <property type="project" value="TreeGrafter"/>
</dbReference>
<evidence type="ECO:0008006" key="5">
    <source>
        <dbReference type="Google" id="ProtNLM"/>
    </source>
</evidence>
<name>A0A166ULV2_9HYPO</name>
<organism evidence="3 4">
    <name type="scientific">Moelleriella libera RCEF 2490</name>
    <dbReference type="NCBI Taxonomy" id="1081109"/>
    <lineage>
        <taxon>Eukaryota</taxon>
        <taxon>Fungi</taxon>
        <taxon>Dikarya</taxon>
        <taxon>Ascomycota</taxon>
        <taxon>Pezizomycotina</taxon>
        <taxon>Sordariomycetes</taxon>
        <taxon>Hypocreomycetidae</taxon>
        <taxon>Hypocreales</taxon>
        <taxon>Clavicipitaceae</taxon>
        <taxon>Moelleriella</taxon>
    </lineage>
</organism>
<protein>
    <recommendedName>
        <fullName evidence="5">ARCA-like protein</fullName>
    </recommendedName>
</protein>
<sequence length="504" mass="56171">MSTSRHSERNPAGPSKSKRLLLEHGPSDVPSRRGGLVISASTLLASRQASAVQVPDNVVQPSCPASDTEWFTSRPSWLQVVRHDDADDLLGSSPTPSCARPCSEPSLATAPGSQTDEVDLSSAVITSTWPLHNEEELKLMRYYLENIARRFDLCDPERHFATTVPWRAALCQPLQDAMFALSARCLSRMTTFNPYVSNMYYQRCLQQLIPSLAGPDALNDQDLFATVTLLRALEEIDYPLFGADSRNHLFGSHLFVRATTANLDDGQHCETKPRHLTGLQRAAALVAFRQELYTAFSAQRPANRAFCPANIDTDLGTTASDSTWTNRILLHLVNALDFCFASGPCGTEELISMHRHLWTSAETWFKAKPPSFDAIEHAATPDKKLGLKTWILSDVAATGLLNYHLLRILLLLFDPLRDCSVDEQDERIKQEVVLLIALANGNPQCAPNFLFACQGIAMAGDRFRDKQEQEELLDFVRKTDSLHGCNSEKTQKYLNEAWSRSKPR</sequence>
<keyword evidence="1" id="KW-0539">Nucleus</keyword>